<feature type="compositionally biased region" description="Basic and acidic residues" evidence="1">
    <location>
        <begin position="117"/>
        <end position="133"/>
    </location>
</feature>
<evidence type="ECO:0000256" key="2">
    <source>
        <dbReference type="SAM" id="SignalP"/>
    </source>
</evidence>
<evidence type="ECO:0000313" key="3">
    <source>
        <dbReference type="EMBL" id="KAJ6635715.1"/>
    </source>
</evidence>
<organism evidence="3 4">
    <name type="scientific">Pseudolycoriella hygida</name>
    <dbReference type="NCBI Taxonomy" id="35572"/>
    <lineage>
        <taxon>Eukaryota</taxon>
        <taxon>Metazoa</taxon>
        <taxon>Ecdysozoa</taxon>
        <taxon>Arthropoda</taxon>
        <taxon>Hexapoda</taxon>
        <taxon>Insecta</taxon>
        <taxon>Pterygota</taxon>
        <taxon>Neoptera</taxon>
        <taxon>Endopterygota</taxon>
        <taxon>Diptera</taxon>
        <taxon>Nematocera</taxon>
        <taxon>Sciaroidea</taxon>
        <taxon>Sciaridae</taxon>
        <taxon>Pseudolycoriella</taxon>
    </lineage>
</organism>
<dbReference type="EMBL" id="WJQU01000004">
    <property type="protein sequence ID" value="KAJ6635715.1"/>
    <property type="molecule type" value="Genomic_DNA"/>
</dbReference>
<keyword evidence="2" id="KW-0732">Signal</keyword>
<dbReference type="Proteomes" id="UP001151699">
    <property type="component" value="Chromosome C"/>
</dbReference>
<feature type="compositionally biased region" description="Acidic residues" evidence="1">
    <location>
        <begin position="165"/>
        <end position="181"/>
    </location>
</feature>
<dbReference type="InterPro" id="IPR006631">
    <property type="entry name" value="DM4_12"/>
</dbReference>
<comment type="caution">
    <text evidence="3">The sequence shown here is derived from an EMBL/GenBank/DDBJ whole genome shotgun (WGS) entry which is preliminary data.</text>
</comment>
<dbReference type="Pfam" id="PF07841">
    <property type="entry name" value="DM4_12"/>
    <property type="match status" value="1"/>
</dbReference>
<feature type="signal peptide" evidence="2">
    <location>
        <begin position="1"/>
        <end position="15"/>
    </location>
</feature>
<dbReference type="OrthoDB" id="8186940at2759"/>
<feature type="region of interest" description="Disordered" evidence="1">
    <location>
        <begin position="117"/>
        <end position="147"/>
    </location>
</feature>
<dbReference type="PANTHER" id="PTHR21398:SF21">
    <property type="entry name" value="AGAP004005-PA"/>
    <property type="match status" value="1"/>
</dbReference>
<feature type="region of interest" description="Disordered" evidence="1">
    <location>
        <begin position="160"/>
        <end position="181"/>
    </location>
</feature>
<sequence>MKIFVILAFFGVSMADVHRSKRFLIFPPTSPTRVQLIAGIGFPVTLDYESVTFGYVLKAEYFLPDNTTLVMHFMQSPFDPITRPITSRRKRNLLVAETSQDDRHDTLVEVKSDETVKEQKKYDAVTEEIERGENNSTEESNETGREHYEKYDAVAVEIERGENNSTEEDLESDDDSSEDDDKVYTAADYRISKPNDFSTARWSLFKGIEMLAERNGLVGRACMLRSICESAYAPFSFRSGILGELMHIILTPSTTKDTINDHSQNEYHRAEALGKSGAPCEKIFKECTRSLLDQFTGIYGPMENIIKFLG</sequence>
<dbReference type="AlphaFoldDB" id="A0A9Q0MRB4"/>
<evidence type="ECO:0000256" key="1">
    <source>
        <dbReference type="SAM" id="MobiDB-lite"/>
    </source>
</evidence>
<keyword evidence="4" id="KW-1185">Reference proteome</keyword>
<name>A0A9Q0MRB4_9DIPT</name>
<gene>
    <name evidence="3" type="ORF">Bhyg_14301</name>
</gene>
<reference evidence="3" key="1">
    <citation type="submission" date="2022-07" db="EMBL/GenBank/DDBJ databases">
        <authorList>
            <person name="Trinca V."/>
            <person name="Uliana J.V.C."/>
            <person name="Torres T.T."/>
            <person name="Ward R.J."/>
            <person name="Monesi N."/>
        </authorList>
    </citation>
    <scope>NUCLEOTIDE SEQUENCE</scope>
    <source>
        <strain evidence="3">HSMRA1968</strain>
        <tissue evidence="3">Whole embryos</tissue>
    </source>
</reference>
<proteinExistence type="predicted"/>
<evidence type="ECO:0000313" key="4">
    <source>
        <dbReference type="Proteomes" id="UP001151699"/>
    </source>
</evidence>
<protein>
    <submittedName>
        <fullName evidence="3">Uncharacterized protein</fullName>
    </submittedName>
</protein>
<dbReference type="PANTHER" id="PTHR21398">
    <property type="entry name" value="AGAP007094-PA"/>
    <property type="match status" value="1"/>
</dbReference>
<feature type="chain" id="PRO_5040487771" evidence="2">
    <location>
        <begin position="16"/>
        <end position="310"/>
    </location>
</feature>
<dbReference type="SMART" id="SM00718">
    <property type="entry name" value="DM4_12"/>
    <property type="match status" value="1"/>
</dbReference>
<accession>A0A9Q0MRB4</accession>